<dbReference type="Proteomes" id="UP001562425">
    <property type="component" value="Unassembled WGS sequence"/>
</dbReference>
<name>A0ABD1DJ49_CULPP</name>
<evidence type="ECO:0000313" key="3">
    <source>
        <dbReference type="Proteomes" id="UP001562425"/>
    </source>
</evidence>
<feature type="region of interest" description="Disordered" evidence="1">
    <location>
        <begin position="61"/>
        <end position="81"/>
    </location>
</feature>
<dbReference type="EMBL" id="JBEHCU010005459">
    <property type="protein sequence ID" value="KAL1399762.1"/>
    <property type="molecule type" value="Genomic_DNA"/>
</dbReference>
<evidence type="ECO:0000256" key="1">
    <source>
        <dbReference type="SAM" id="MobiDB-lite"/>
    </source>
</evidence>
<evidence type="ECO:0000313" key="2">
    <source>
        <dbReference type="EMBL" id="KAL1399762.1"/>
    </source>
</evidence>
<dbReference type="AlphaFoldDB" id="A0ABD1DJ49"/>
<accession>A0ABD1DJ49</accession>
<proteinExistence type="predicted"/>
<reference evidence="2 3" key="1">
    <citation type="submission" date="2024-05" db="EMBL/GenBank/DDBJ databases">
        <title>Culex pipiens pipiens assembly and annotation.</title>
        <authorList>
            <person name="Alout H."/>
            <person name="Durand T."/>
        </authorList>
    </citation>
    <scope>NUCLEOTIDE SEQUENCE [LARGE SCALE GENOMIC DNA]</scope>
    <source>
        <strain evidence="2">HA-2024</strain>
        <tissue evidence="2">Whole body</tissue>
    </source>
</reference>
<keyword evidence="3" id="KW-1185">Reference proteome</keyword>
<protein>
    <submittedName>
        <fullName evidence="2">Uncharacterized protein</fullName>
    </submittedName>
</protein>
<sequence>MQISTDSTAHFLIGFSSFSKLCTVTMRKNRKQPFQQLLVGKPRPDNLQCTMARGISGTCKRMQLPTTSDAPPKASQHGKDDMINKAVDLTEFAGGRNFCS</sequence>
<gene>
    <name evidence="2" type="ORF">pipiens_001161</name>
</gene>
<organism evidence="2 3">
    <name type="scientific">Culex pipiens pipiens</name>
    <name type="common">Northern house mosquito</name>
    <dbReference type="NCBI Taxonomy" id="38569"/>
    <lineage>
        <taxon>Eukaryota</taxon>
        <taxon>Metazoa</taxon>
        <taxon>Ecdysozoa</taxon>
        <taxon>Arthropoda</taxon>
        <taxon>Hexapoda</taxon>
        <taxon>Insecta</taxon>
        <taxon>Pterygota</taxon>
        <taxon>Neoptera</taxon>
        <taxon>Endopterygota</taxon>
        <taxon>Diptera</taxon>
        <taxon>Nematocera</taxon>
        <taxon>Culicoidea</taxon>
        <taxon>Culicidae</taxon>
        <taxon>Culicinae</taxon>
        <taxon>Culicini</taxon>
        <taxon>Culex</taxon>
        <taxon>Culex</taxon>
    </lineage>
</organism>
<comment type="caution">
    <text evidence="2">The sequence shown here is derived from an EMBL/GenBank/DDBJ whole genome shotgun (WGS) entry which is preliminary data.</text>
</comment>